<organism evidence="1 2">
    <name type="scientific">Lentinus tigrinus ALCF2SS1-6</name>
    <dbReference type="NCBI Taxonomy" id="1328759"/>
    <lineage>
        <taxon>Eukaryota</taxon>
        <taxon>Fungi</taxon>
        <taxon>Dikarya</taxon>
        <taxon>Basidiomycota</taxon>
        <taxon>Agaricomycotina</taxon>
        <taxon>Agaricomycetes</taxon>
        <taxon>Polyporales</taxon>
        <taxon>Polyporaceae</taxon>
        <taxon>Lentinus</taxon>
    </lineage>
</organism>
<reference evidence="1" key="1">
    <citation type="journal article" date="2018" name="Genome Biol. Evol.">
        <title>Genomics and development of Lentinus tigrinus, a white-rot wood-decaying mushroom with dimorphic fruiting bodies.</title>
        <authorList>
            <person name="Wu B."/>
            <person name="Xu Z."/>
            <person name="Knudson A."/>
            <person name="Carlson A."/>
            <person name="Chen N."/>
            <person name="Kovaka S."/>
            <person name="LaButti K."/>
            <person name="Lipzen A."/>
            <person name="Pennachio C."/>
            <person name="Riley R."/>
            <person name="Schakwitz W."/>
            <person name="Umezawa K."/>
            <person name="Ohm R.A."/>
            <person name="Grigoriev I.V."/>
            <person name="Nagy L.G."/>
            <person name="Gibbons J."/>
            <person name="Hibbett D."/>
        </authorList>
    </citation>
    <scope>NUCLEOTIDE SEQUENCE [LARGE SCALE GENOMIC DNA]</scope>
    <source>
        <strain evidence="1">ALCF2SS1-6</strain>
    </source>
</reference>
<evidence type="ECO:0000313" key="2">
    <source>
        <dbReference type="Proteomes" id="UP000313359"/>
    </source>
</evidence>
<dbReference type="STRING" id="1328759.A0A5C2S913"/>
<keyword evidence="2" id="KW-1185">Reference proteome</keyword>
<dbReference type="Proteomes" id="UP000313359">
    <property type="component" value="Unassembled WGS sequence"/>
</dbReference>
<dbReference type="AlphaFoldDB" id="A0A5C2S913"/>
<proteinExistence type="predicted"/>
<name>A0A5C2S913_9APHY</name>
<evidence type="ECO:0000313" key="1">
    <source>
        <dbReference type="EMBL" id="RPD59554.1"/>
    </source>
</evidence>
<dbReference type="EMBL" id="ML122269">
    <property type="protein sequence ID" value="RPD59554.1"/>
    <property type="molecule type" value="Genomic_DNA"/>
</dbReference>
<protein>
    <submittedName>
        <fullName evidence="1">Uncharacterized protein</fullName>
    </submittedName>
</protein>
<sequence length="261" mass="27727">MASFLAGQGLLGWEAGGLWSTLLDAPALAPPSTISLAETPAVSHGQVLAKLPPAKWSGRVVRHCSLLATGSVRKGVIFGHFKHLFTPRSPSDIGAHADDTTVFAPTSIGSLSEPPGRREGHQGLQNARVPEGRGAAGGVGVVLRGAGSRGGSVDIVHSQGTILTTTGDLHERRDEQLWEPTCTDGWPALPLSQHPLTPSARLMSHGPPHCVTLRPARHDTRGTPLVQNLCRRKVFWDIGKEFDTPSFIAVLSLFVSVMHLP</sequence>
<gene>
    <name evidence="1" type="ORF">L227DRAFT_611790</name>
</gene>
<accession>A0A5C2S913</accession>
<dbReference type="OrthoDB" id="10264306at2759"/>